<dbReference type="GO" id="GO:0004020">
    <property type="term" value="F:adenylylsulfate kinase activity"/>
    <property type="evidence" value="ECO:0007669"/>
    <property type="project" value="UniProtKB-UniRule"/>
</dbReference>
<keyword evidence="18" id="KW-1185">Reference proteome</keyword>
<dbReference type="GO" id="GO:0005525">
    <property type="term" value="F:GTP binding"/>
    <property type="evidence" value="ECO:0007669"/>
    <property type="project" value="UniProtKB-KW"/>
</dbReference>
<comment type="similarity">
    <text evidence="4">In the N-terminal section; belongs to the TRAFAC class translation factor GTPase superfamily. Classic translation factor GTPase family. CysN/NodQ subfamily.</text>
</comment>
<dbReference type="InterPro" id="IPR002891">
    <property type="entry name" value="APS"/>
</dbReference>
<dbReference type="Pfam" id="PF01583">
    <property type="entry name" value="APS_kinase"/>
    <property type="match status" value="1"/>
</dbReference>
<evidence type="ECO:0000313" key="17">
    <source>
        <dbReference type="EMBL" id="VUX46778.1"/>
    </source>
</evidence>
<dbReference type="NCBIfam" id="TIGR02034">
    <property type="entry name" value="CysN"/>
    <property type="match status" value="1"/>
</dbReference>
<dbReference type="Proteomes" id="UP000326641">
    <property type="component" value="Unassembled WGS sequence"/>
</dbReference>
<dbReference type="NCBIfam" id="TIGR00455">
    <property type="entry name" value="apsK"/>
    <property type="match status" value="1"/>
</dbReference>
<comment type="similarity">
    <text evidence="3">In the C-terminal section; belongs to the APS kinase family.</text>
</comment>
<dbReference type="NCBIfam" id="NF003013">
    <property type="entry name" value="PRK03846.1"/>
    <property type="match status" value="1"/>
</dbReference>
<evidence type="ECO:0000256" key="7">
    <source>
        <dbReference type="ARBA" id="ARBA00022695"/>
    </source>
</evidence>
<evidence type="ECO:0000259" key="16">
    <source>
        <dbReference type="PROSITE" id="PS51722"/>
    </source>
</evidence>
<dbReference type="InterPro" id="IPR054696">
    <property type="entry name" value="GTP-eEF1A_C"/>
</dbReference>
<dbReference type="CDD" id="cd04166">
    <property type="entry name" value="CysN_ATPS"/>
    <property type="match status" value="1"/>
</dbReference>
<keyword evidence="7" id="KW-0548">Nucleotidyltransferase</keyword>
<comment type="pathway">
    <text evidence="14">Sulfur metabolism; hydrogen sulfide biosynthesis; sulfite from sulfate: step 2/3.</text>
</comment>
<evidence type="ECO:0000256" key="2">
    <source>
        <dbReference type="ARBA" id="ARBA00002357"/>
    </source>
</evidence>
<evidence type="ECO:0000256" key="13">
    <source>
        <dbReference type="ARBA" id="ARBA00049370"/>
    </source>
</evidence>
<dbReference type="CDD" id="cd02027">
    <property type="entry name" value="APSK"/>
    <property type="match status" value="1"/>
</dbReference>
<evidence type="ECO:0000256" key="8">
    <source>
        <dbReference type="ARBA" id="ARBA00022741"/>
    </source>
</evidence>
<evidence type="ECO:0000313" key="18">
    <source>
        <dbReference type="Proteomes" id="UP000326641"/>
    </source>
</evidence>
<dbReference type="AlphaFoldDB" id="A0A564WFL2"/>
<dbReference type="GO" id="GO:0000103">
    <property type="term" value="P:sulfate assimilation"/>
    <property type="evidence" value="ECO:0007669"/>
    <property type="project" value="UniProtKB-UniRule"/>
</dbReference>
<evidence type="ECO:0000256" key="15">
    <source>
        <dbReference type="SAM" id="Phobius"/>
    </source>
</evidence>
<dbReference type="NCBIfam" id="TIGR00231">
    <property type="entry name" value="small_GTP"/>
    <property type="match status" value="1"/>
</dbReference>
<gene>
    <name evidence="14 17" type="primary">cysC</name>
    <name evidence="17" type="ORF">DF3PA_30006</name>
</gene>
<protein>
    <recommendedName>
        <fullName evidence="14">Adenylyl-sulfate kinase</fullName>
        <ecNumber evidence="14">2.7.1.25</ecNumber>
    </recommendedName>
    <alternativeName>
        <fullName evidence="14">APS kinase</fullName>
    </alternativeName>
    <alternativeName>
        <fullName evidence="14">ATP adenosine-5'-phosphosulfate 3'-phosphotransferase</fullName>
    </alternativeName>
    <alternativeName>
        <fullName evidence="14">Adenosine-5'-phosphosulfate kinase</fullName>
    </alternativeName>
</protein>
<comment type="subunit">
    <text evidence="5">Sulfate-activating enzymes, NodP and NodQ, may be physically associated.</text>
</comment>
<dbReference type="InterPro" id="IPR027417">
    <property type="entry name" value="P-loop_NTPase"/>
</dbReference>
<dbReference type="InterPro" id="IPR009000">
    <property type="entry name" value="Transl_B-barrel_sf"/>
</dbReference>
<evidence type="ECO:0000256" key="3">
    <source>
        <dbReference type="ARBA" id="ARBA00005438"/>
    </source>
</evidence>
<dbReference type="EC" id="2.7.1.25" evidence="14"/>
<dbReference type="InterPro" id="IPR059117">
    <property type="entry name" value="APS_kinase_dom"/>
</dbReference>
<evidence type="ECO:0000256" key="5">
    <source>
        <dbReference type="ARBA" id="ARBA00011760"/>
    </source>
</evidence>
<dbReference type="InterPro" id="IPR009001">
    <property type="entry name" value="Transl_elong_EF1A/Init_IF2_C"/>
</dbReference>
<dbReference type="GO" id="GO:0005524">
    <property type="term" value="F:ATP binding"/>
    <property type="evidence" value="ECO:0007669"/>
    <property type="project" value="UniProtKB-UniRule"/>
</dbReference>
<dbReference type="UniPathway" id="UPA00140">
    <property type="reaction ID" value="UER00205"/>
</dbReference>
<evidence type="ECO:0000256" key="10">
    <source>
        <dbReference type="ARBA" id="ARBA00023134"/>
    </source>
</evidence>
<dbReference type="Gene3D" id="2.40.30.10">
    <property type="entry name" value="Translation factors"/>
    <property type="match status" value="2"/>
</dbReference>
<dbReference type="InterPro" id="IPR044139">
    <property type="entry name" value="CysN_NoDQ_III"/>
</dbReference>
<dbReference type="SUPFAM" id="SSF50465">
    <property type="entry name" value="EF-Tu/eEF-1alpha/eIF2-gamma C-terminal domain"/>
    <property type="match status" value="1"/>
</dbReference>
<evidence type="ECO:0000256" key="1">
    <source>
        <dbReference type="ARBA" id="ARBA00001823"/>
    </source>
</evidence>
<keyword evidence="15" id="KW-0472">Membrane</keyword>
<dbReference type="PANTHER" id="PTHR23115">
    <property type="entry name" value="TRANSLATION FACTOR"/>
    <property type="match status" value="1"/>
</dbReference>
<dbReference type="CDD" id="cd04095">
    <property type="entry name" value="CysN_NoDQ_III"/>
    <property type="match status" value="1"/>
</dbReference>
<organism evidence="17 18">
    <name type="scientific">Candidatus Defluviicoccus seviourii</name>
    <dbReference type="NCBI Taxonomy" id="2565273"/>
    <lineage>
        <taxon>Bacteria</taxon>
        <taxon>Pseudomonadati</taxon>
        <taxon>Pseudomonadota</taxon>
        <taxon>Alphaproteobacteria</taxon>
        <taxon>Rhodospirillales</taxon>
        <taxon>Rhodospirillaceae</taxon>
        <taxon>Defluviicoccus</taxon>
    </lineage>
</organism>
<comment type="function">
    <text evidence="14">Catalyzes the synthesis of activated sulfate.</text>
</comment>
<feature type="binding site" evidence="14">
    <location>
        <begin position="471"/>
        <end position="478"/>
    </location>
    <ligand>
        <name>ATP</name>
        <dbReference type="ChEBI" id="CHEBI:30616"/>
    </ligand>
</feature>
<evidence type="ECO:0000256" key="12">
    <source>
        <dbReference type="ARBA" id="ARBA00024872"/>
    </source>
</evidence>
<keyword evidence="9 14" id="KW-0067">ATP-binding</keyword>
<feature type="domain" description="Tr-type G" evidence="16">
    <location>
        <begin position="20"/>
        <end position="234"/>
    </location>
</feature>
<comment type="catalytic activity">
    <reaction evidence="13">
        <text>sulfate + ATP + H(+) = adenosine 5'-phosphosulfate + diphosphate</text>
        <dbReference type="Rhea" id="RHEA:18133"/>
        <dbReference type="ChEBI" id="CHEBI:15378"/>
        <dbReference type="ChEBI" id="CHEBI:16189"/>
        <dbReference type="ChEBI" id="CHEBI:30616"/>
        <dbReference type="ChEBI" id="CHEBI:33019"/>
        <dbReference type="ChEBI" id="CHEBI:58243"/>
        <dbReference type="EC" id="2.7.7.4"/>
    </reaction>
</comment>
<keyword evidence="10" id="KW-0342">GTP-binding</keyword>
<reference evidence="17" key="1">
    <citation type="submission" date="2018-11" db="EMBL/GenBank/DDBJ databases">
        <authorList>
            <person name="Onetto C."/>
        </authorList>
    </citation>
    <scope>NUCLEOTIDE SEQUENCE [LARGE SCALE GENOMIC DNA]</scope>
</reference>
<dbReference type="InterPro" id="IPR000795">
    <property type="entry name" value="T_Tr_GTP-bd_dom"/>
</dbReference>
<proteinExistence type="inferred from homology"/>
<keyword evidence="6 14" id="KW-0808">Transferase</keyword>
<comment type="caution">
    <text evidence="17">The sequence shown here is derived from an EMBL/GenBank/DDBJ whole genome shotgun (WGS) entry which is preliminary data.</text>
</comment>
<keyword evidence="15" id="KW-1133">Transmembrane helix</keyword>
<dbReference type="GO" id="GO:0003924">
    <property type="term" value="F:GTPase activity"/>
    <property type="evidence" value="ECO:0007669"/>
    <property type="project" value="InterPro"/>
</dbReference>
<evidence type="ECO:0000256" key="4">
    <source>
        <dbReference type="ARBA" id="ARBA00007237"/>
    </source>
</evidence>
<dbReference type="PROSITE" id="PS00301">
    <property type="entry name" value="G_TR_1"/>
    <property type="match status" value="1"/>
</dbReference>
<dbReference type="GO" id="GO:0004781">
    <property type="term" value="F:sulfate adenylyltransferase (ATP) activity"/>
    <property type="evidence" value="ECO:0007669"/>
    <property type="project" value="UniProtKB-EC"/>
</dbReference>
<feature type="active site" description="Phosphoserine intermediate" evidence="14">
    <location>
        <position position="545"/>
    </location>
</feature>
<dbReference type="PROSITE" id="PS51722">
    <property type="entry name" value="G_TR_2"/>
    <property type="match status" value="1"/>
</dbReference>
<comment type="function">
    <text evidence="12">Proposed to provide activated sulfate for transfer to Nod factor. ATP sulfurylase may be the GTPase, regulating ATP sulfurylase activity.</text>
</comment>
<dbReference type="InterPro" id="IPR041757">
    <property type="entry name" value="CysN_GTP-bd"/>
</dbReference>
<evidence type="ECO:0000256" key="14">
    <source>
        <dbReference type="HAMAP-Rule" id="MF_00065"/>
    </source>
</evidence>
<dbReference type="InterPro" id="IPR050100">
    <property type="entry name" value="TRAFAC_GTPase_members"/>
</dbReference>
<keyword evidence="8 14" id="KW-0547">Nucleotide-binding</keyword>
<evidence type="ECO:0000256" key="9">
    <source>
        <dbReference type="ARBA" id="ARBA00022840"/>
    </source>
</evidence>
<keyword evidence="15" id="KW-0812">Transmembrane</keyword>
<dbReference type="PRINTS" id="PR00315">
    <property type="entry name" value="ELONGATNFCT"/>
</dbReference>
<accession>A0A564WFL2</accession>
<dbReference type="EMBL" id="UXAT02000023">
    <property type="protein sequence ID" value="VUX46778.1"/>
    <property type="molecule type" value="Genomic_DNA"/>
</dbReference>
<comment type="similarity">
    <text evidence="14">Belongs to the APS kinase family.</text>
</comment>
<comment type="function">
    <text evidence="2">APS kinase catalyzes the synthesis of activated sulfate.</text>
</comment>
<dbReference type="InterPro" id="IPR031157">
    <property type="entry name" value="G_TR_CS"/>
</dbReference>
<evidence type="ECO:0000256" key="6">
    <source>
        <dbReference type="ARBA" id="ARBA00022679"/>
    </source>
</evidence>
<dbReference type="HAMAP" id="MF_00065">
    <property type="entry name" value="Adenylyl_sulf_kinase"/>
    <property type="match status" value="1"/>
</dbReference>
<dbReference type="Pfam" id="PF22594">
    <property type="entry name" value="GTP-eEF1A_C"/>
    <property type="match status" value="1"/>
</dbReference>
<evidence type="ECO:0000256" key="11">
    <source>
        <dbReference type="ARBA" id="ARBA00023268"/>
    </source>
</evidence>
<dbReference type="InterPro" id="IPR011779">
    <property type="entry name" value="SO4_adenylTrfase_lsu"/>
</dbReference>
<dbReference type="SUPFAM" id="SSF50447">
    <property type="entry name" value="Translation proteins"/>
    <property type="match status" value="1"/>
</dbReference>
<sequence>MSIPQVAPQCEQQAKPLQPHASLKIVIVGHVDHGKSSLIGRLFHDTGSLPEGKLEAIHAMSERRGMPFEWAFLMDALQAERDQGITIDVSHIHFRTPVREYVLIDAPGHREFLKNMVTGAAQADAAVLVVDAREGMQEQTKRHSYLLHLLGIRQVIVTINKMDLVSLAQDRFQKLSKDVRHYLSELGLDLQHTQIIPVSARDGDNIVTRSIRMDWYEGPTLAESLDGVQQPVSVLEMPLRFPVQDVYKFDERRIVAGRIETGQIRLGDTLMFSPSNKTARVASIEAWNARIKPVAARAGQSIGITLDEQLFIERGEVASLVANPPTLSNVFRGRLFWLGHAPLKVGKRYKMKLCTAEYTVEVQAIERIIDVNDLGMRESQEVERNAVAEVVLRARGLIALDPFDYNMSTGRFVLVEDYDIVGGGLISMEGYADQRPTGIKSSNIFMVEHRVPEPDRWRMNGHRGGILWMTGLSGAGKSTLAFSLEHYLFQRGYQVSVLDGDNVRHGLCSDLGFSPEDRVENIRRVGHAAVLFARAGFLVITAFISPYRADRDRVRMLAPGLFHEIFIEADLETCEQRDPKGLYAKARRGEIDEFTGISAPYEPPKLAELQVDTKAHSIEECLAKLTDYVSRTFVVTK</sequence>
<feature type="transmembrane region" description="Helical" evidence="15">
    <location>
        <begin position="525"/>
        <end position="547"/>
    </location>
</feature>
<dbReference type="Pfam" id="PF00009">
    <property type="entry name" value="GTP_EFTU"/>
    <property type="match status" value="1"/>
</dbReference>
<dbReference type="GO" id="GO:0070814">
    <property type="term" value="P:hydrogen sulfide biosynthetic process"/>
    <property type="evidence" value="ECO:0007669"/>
    <property type="project" value="UniProtKB-UniRule"/>
</dbReference>
<dbReference type="SUPFAM" id="SSF52540">
    <property type="entry name" value="P-loop containing nucleoside triphosphate hydrolases"/>
    <property type="match status" value="2"/>
</dbReference>
<keyword evidence="14 17" id="KW-0418">Kinase</keyword>
<name>A0A564WFL2_9PROT</name>
<dbReference type="InterPro" id="IPR005225">
    <property type="entry name" value="Small_GTP-bd"/>
</dbReference>
<keyword evidence="14" id="KW-0597">Phosphoprotein</keyword>
<dbReference type="Gene3D" id="3.40.50.300">
    <property type="entry name" value="P-loop containing nucleotide triphosphate hydrolases"/>
    <property type="match status" value="2"/>
</dbReference>
<comment type="catalytic activity">
    <reaction evidence="1 14">
        <text>adenosine 5'-phosphosulfate + ATP = 3'-phosphoadenylyl sulfate + ADP + H(+)</text>
        <dbReference type="Rhea" id="RHEA:24152"/>
        <dbReference type="ChEBI" id="CHEBI:15378"/>
        <dbReference type="ChEBI" id="CHEBI:30616"/>
        <dbReference type="ChEBI" id="CHEBI:58243"/>
        <dbReference type="ChEBI" id="CHEBI:58339"/>
        <dbReference type="ChEBI" id="CHEBI:456216"/>
        <dbReference type="EC" id="2.7.1.25"/>
    </reaction>
</comment>
<keyword evidence="11" id="KW-0511">Multifunctional enzyme</keyword>